<dbReference type="InterPro" id="IPR036134">
    <property type="entry name" value="Crypto/Photolyase_FAD-like_sf"/>
</dbReference>
<evidence type="ECO:0000256" key="2">
    <source>
        <dbReference type="ARBA" id="ARBA00022630"/>
    </source>
</evidence>
<dbReference type="GO" id="GO:0071949">
    <property type="term" value="F:FAD binding"/>
    <property type="evidence" value="ECO:0007669"/>
    <property type="project" value="TreeGrafter"/>
</dbReference>
<dbReference type="EMBL" id="AGAZ01000079">
    <property type="protein sequence ID" value="EGZ44091.1"/>
    <property type="molecule type" value="Genomic_DNA"/>
</dbReference>
<dbReference type="STRING" id="1030841.HMPREF9370_2396"/>
<dbReference type="Pfam" id="PF00875">
    <property type="entry name" value="DNA_photolyase"/>
    <property type="match status" value="1"/>
</dbReference>
<protein>
    <submittedName>
        <fullName evidence="9">Deoxyribodipyrimidine photo-lyase</fullName>
        <ecNumber evidence="9">4.1.99.3</ecNumber>
    </submittedName>
</protein>
<accession>G4CTI6</accession>
<dbReference type="Gene3D" id="1.25.40.80">
    <property type="match status" value="1"/>
</dbReference>
<dbReference type="PATRIC" id="fig|1030841.3.peg.2383"/>
<dbReference type="GO" id="GO:0003677">
    <property type="term" value="F:DNA binding"/>
    <property type="evidence" value="ECO:0007669"/>
    <property type="project" value="TreeGrafter"/>
</dbReference>
<dbReference type="EC" id="4.1.99.3" evidence="9"/>
<dbReference type="InterPro" id="IPR005101">
    <property type="entry name" value="Cryptochr/Photolyase_FAD-bd"/>
</dbReference>
<dbReference type="SUPFAM" id="SSF52425">
    <property type="entry name" value="Cryptochrome/photolyase, N-terminal domain"/>
    <property type="match status" value="1"/>
</dbReference>
<keyword evidence="9" id="KW-0456">Lyase</keyword>
<feature type="site" description="Electron transfer via tryptophanyl radical" evidence="6">
    <location>
        <position position="427"/>
    </location>
</feature>
<evidence type="ECO:0000313" key="9">
    <source>
        <dbReference type="EMBL" id="EGZ44091.1"/>
    </source>
</evidence>
<name>G4CTI6_9NEIS</name>
<feature type="site" description="Electron transfer via tryptophanyl radical" evidence="6">
    <location>
        <position position="351"/>
    </location>
</feature>
<comment type="cofactor">
    <cofactor evidence="5">
        <name>FAD</name>
        <dbReference type="ChEBI" id="CHEBI:57692"/>
    </cofactor>
    <text evidence="5">Binds 1 FAD per subunit.</text>
</comment>
<dbReference type="GO" id="GO:0003904">
    <property type="term" value="F:deoxyribodipyrimidine photo-lyase activity"/>
    <property type="evidence" value="ECO:0007669"/>
    <property type="project" value="UniProtKB-EC"/>
</dbReference>
<keyword evidence="4 7" id="KW-0157">Chromophore</keyword>
<evidence type="ECO:0000256" key="7">
    <source>
        <dbReference type="RuleBase" id="RU004182"/>
    </source>
</evidence>
<evidence type="ECO:0000256" key="4">
    <source>
        <dbReference type="ARBA" id="ARBA00022991"/>
    </source>
</evidence>
<dbReference type="Gene3D" id="1.10.579.10">
    <property type="entry name" value="DNA Cyclobutane Dipyrimidine Photolyase, subunit A, domain 3"/>
    <property type="match status" value="1"/>
</dbReference>
<dbReference type="PRINTS" id="PR00147">
    <property type="entry name" value="DNAPHOTLYASE"/>
</dbReference>
<feature type="site" description="Electron transfer via tryptophanyl radical" evidence="6">
    <location>
        <position position="404"/>
    </location>
</feature>
<evidence type="ECO:0000259" key="8">
    <source>
        <dbReference type="PROSITE" id="PS51645"/>
    </source>
</evidence>
<evidence type="ECO:0000256" key="1">
    <source>
        <dbReference type="ARBA" id="ARBA00001932"/>
    </source>
</evidence>
<organism evidence="9 10">
    <name type="scientific">Neisseria wadsworthii 9715</name>
    <dbReference type="NCBI Taxonomy" id="1030841"/>
    <lineage>
        <taxon>Bacteria</taxon>
        <taxon>Pseudomonadati</taxon>
        <taxon>Pseudomonadota</taxon>
        <taxon>Betaproteobacteria</taxon>
        <taxon>Neisseriales</taxon>
        <taxon>Neisseriaceae</taxon>
        <taxon>Neisseria</taxon>
    </lineage>
</organism>
<dbReference type="PANTHER" id="PTHR11455:SF9">
    <property type="entry name" value="CRYPTOCHROME CIRCADIAN CLOCK 5 ISOFORM X1"/>
    <property type="match status" value="1"/>
</dbReference>
<feature type="binding site" evidence="5">
    <location>
        <begin position="417"/>
        <end position="419"/>
    </location>
    <ligand>
        <name>FAD</name>
        <dbReference type="ChEBI" id="CHEBI:57692"/>
    </ligand>
</feature>
<dbReference type="PANTHER" id="PTHR11455">
    <property type="entry name" value="CRYPTOCHROME"/>
    <property type="match status" value="1"/>
</dbReference>
<dbReference type="InterPro" id="IPR006050">
    <property type="entry name" value="DNA_photolyase_N"/>
</dbReference>
<dbReference type="InterPro" id="IPR014729">
    <property type="entry name" value="Rossmann-like_a/b/a_fold"/>
</dbReference>
<dbReference type="GO" id="GO:0006139">
    <property type="term" value="P:nucleobase-containing compound metabolic process"/>
    <property type="evidence" value="ECO:0007669"/>
    <property type="project" value="UniProtKB-ARBA"/>
</dbReference>
<dbReference type="PROSITE" id="PS00394">
    <property type="entry name" value="DNA_PHOTOLYASES_1_1"/>
    <property type="match status" value="1"/>
</dbReference>
<keyword evidence="10" id="KW-1185">Reference proteome</keyword>
<evidence type="ECO:0000313" key="10">
    <source>
        <dbReference type="Proteomes" id="UP000005336"/>
    </source>
</evidence>
<dbReference type="InterPro" id="IPR036155">
    <property type="entry name" value="Crypto/Photolyase_N_sf"/>
</dbReference>
<dbReference type="GO" id="GO:0006950">
    <property type="term" value="P:response to stress"/>
    <property type="evidence" value="ECO:0007669"/>
    <property type="project" value="UniProtKB-ARBA"/>
</dbReference>
<dbReference type="GO" id="GO:0009416">
    <property type="term" value="P:response to light stimulus"/>
    <property type="evidence" value="ECO:0007669"/>
    <property type="project" value="TreeGrafter"/>
</dbReference>
<dbReference type="PROSITE" id="PS51645">
    <property type="entry name" value="PHR_CRY_ALPHA_BETA"/>
    <property type="match status" value="1"/>
</dbReference>
<feature type="binding site" evidence="5">
    <location>
        <position position="273"/>
    </location>
    <ligand>
        <name>FAD</name>
        <dbReference type="ChEBI" id="CHEBI:57692"/>
    </ligand>
</feature>
<dbReference type="Gene3D" id="3.40.50.620">
    <property type="entry name" value="HUPs"/>
    <property type="match status" value="1"/>
</dbReference>
<reference evidence="9 10" key="1">
    <citation type="submission" date="2011-06" db="EMBL/GenBank/DDBJ databases">
        <authorList>
            <person name="Muzny D."/>
            <person name="Qin X."/>
            <person name="Deng J."/>
            <person name="Jiang H."/>
            <person name="Liu Y."/>
            <person name="Qu J."/>
            <person name="Song X.-Z."/>
            <person name="Zhang L."/>
            <person name="Thornton R."/>
            <person name="Coyle M."/>
            <person name="Francisco L."/>
            <person name="Jackson L."/>
            <person name="Javaid M."/>
            <person name="Korchina V."/>
            <person name="Kovar C."/>
            <person name="Mata R."/>
            <person name="Mathew T."/>
            <person name="Ngo R."/>
            <person name="Nguyen L."/>
            <person name="Nguyen N."/>
            <person name="Okwuonu G."/>
            <person name="Ongeri F."/>
            <person name="Pham C."/>
            <person name="Simmons D."/>
            <person name="Wilczek-Boney K."/>
            <person name="Hale W."/>
            <person name="Jakkamsetti A."/>
            <person name="Pham P."/>
            <person name="Ruth R."/>
            <person name="San Lucas F."/>
            <person name="Warren J."/>
            <person name="Zhang J."/>
            <person name="Zhao Z."/>
            <person name="Zhou C."/>
            <person name="Zhu D."/>
            <person name="Lee S."/>
            <person name="Bess C."/>
            <person name="Blankenburg K."/>
            <person name="Forbes L."/>
            <person name="Fu Q."/>
            <person name="Gubbala S."/>
            <person name="Hirani K."/>
            <person name="Jayaseelan J.C."/>
            <person name="Lara F."/>
            <person name="Munidasa M."/>
            <person name="Palculict T."/>
            <person name="Patil S."/>
            <person name="Pu L.-L."/>
            <person name="Saada N."/>
            <person name="Tang L."/>
            <person name="Weissenberger G."/>
            <person name="Zhu Y."/>
            <person name="Hemphill L."/>
            <person name="Shang Y."/>
            <person name="Youmans B."/>
            <person name="Ayvaz T."/>
            <person name="Ross M."/>
            <person name="Santibanez J."/>
            <person name="Aqrawi P."/>
            <person name="Gross S."/>
            <person name="Joshi V."/>
            <person name="Fowler G."/>
            <person name="Nazareth L."/>
            <person name="Reid J."/>
            <person name="Worley K."/>
            <person name="Petrosino J."/>
            <person name="Highlander S."/>
            <person name="Gibbs R."/>
        </authorList>
    </citation>
    <scope>NUCLEOTIDE SEQUENCE [LARGE SCALE GENOMIC DNA]</scope>
    <source>
        <strain evidence="9 10">9715</strain>
    </source>
</reference>
<sequence>MLFLQIIILYEIKVSALARWVKFLINLRGNRVECLLRKYSLEAGFMMFQTTLVWFRNDLRVFDHTALQEAVRFGLPVVGLYVFEPIESVHSEGGRRRRVFVHQCLSELQSRLAEKGVPLFVTVGLAEQDVPAFAREIDAIYVVCASADEPEAVNQENMIAARLIEDGCRFKAVNDHVLLSKFTLADSEGRPYTEFQVYRKAWLAASAGMVWQASDDWQTLARLQTGLSENLTIAPEIPSLAQLGVADQSVTVAGGEQAADELLAEFLLRMGDYHPEQGLSVKCNESQLWPYLRFGVLSVRYVIDLIKNKSASGAGERLDALIRREFYHQLIYHYPNVLRESFNPKYRNIVWENNPVYFSAWQQGQTGYPLLDASMRYLNQTGYLPDELRNYTAAFLTQILLCDWRLGAAYFAGQLLDFDLAVNNGSWQDAAGVGTKAFRPEQMMHPVFAAQKLDPAGQIIRRYIPELAHMPKDFIHMPWLAKGNMNTNNYPDPIVEYASQREKALVLYGAG</sequence>
<gene>
    <name evidence="9" type="primary">phrB</name>
    <name evidence="9" type="ORF">HMPREF9370_2396</name>
</gene>
<dbReference type="InterPro" id="IPR018394">
    <property type="entry name" value="DNA_photolyase_1_CS_C"/>
</dbReference>
<dbReference type="HOGENOM" id="CLU_010348_2_2_4"/>
<comment type="caution">
    <text evidence="9">The sequence shown here is derived from an EMBL/GenBank/DDBJ whole genome shotgun (WGS) entry which is preliminary data.</text>
</comment>
<comment type="similarity">
    <text evidence="7">Belongs to the DNA photolyase family.</text>
</comment>
<dbReference type="AlphaFoldDB" id="G4CTI6"/>
<comment type="cofactor">
    <cofactor evidence="1">
        <name>(6R)-5,10-methylene-5,6,7,8-tetrahydrofolate</name>
        <dbReference type="ChEBI" id="CHEBI:15636"/>
    </cofactor>
</comment>
<evidence type="ECO:0000256" key="3">
    <source>
        <dbReference type="ARBA" id="ARBA00022827"/>
    </source>
</evidence>
<dbReference type="SUPFAM" id="SSF48173">
    <property type="entry name" value="Cryptochrome/photolyase FAD-binding domain"/>
    <property type="match status" value="1"/>
</dbReference>
<dbReference type="Proteomes" id="UP000005336">
    <property type="component" value="Unassembled WGS sequence"/>
</dbReference>
<proteinExistence type="inferred from homology"/>
<evidence type="ECO:0000256" key="6">
    <source>
        <dbReference type="PIRSR" id="PIRSR602081-2"/>
    </source>
</evidence>
<feature type="domain" description="Photolyase/cryptochrome alpha/beta" evidence="8">
    <location>
        <begin position="49"/>
        <end position="178"/>
    </location>
</feature>
<evidence type="ECO:0000256" key="5">
    <source>
        <dbReference type="PIRSR" id="PIRSR602081-1"/>
    </source>
</evidence>
<dbReference type="Pfam" id="PF03441">
    <property type="entry name" value="FAD_binding_7"/>
    <property type="match status" value="1"/>
</dbReference>
<keyword evidence="2 5" id="KW-0285">Flavoprotein</keyword>
<keyword evidence="3 5" id="KW-0274">FAD</keyword>
<dbReference type="InterPro" id="IPR002081">
    <property type="entry name" value="Cryptochrome/DNA_photolyase_1"/>
</dbReference>